<dbReference type="VEuPathDB" id="VectorBase:LLOJ006213"/>
<evidence type="ECO:0000256" key="5">
    <source>
        <dbReference type="ARBA" id="ARBA00022692"/>
    </source>
</evidence>
<dbReference type="EnsemblMetazoa" id="LLOJ006213-RA">
    <property type="protein sequence ID" value="LLOJ006213-PA"/>
    <property type="gene ID" value="LLOJ006213"/>
</dbReference>
<evidence type="ECO:0000256" key="7">
    <source>
        <dbReference type="ARBA" id="ARBA00023136"/>
    </source>
</evidence>
<keyword evidence="10" id="KW-1185">Reference proteome</keyword>
<dbReference type="PANTHER" id="PTHR21461">
    <property type="entry name" value="GLYCOSYLTRANSFERASE FAMILY 92 PROTEIN"/>
    <property type="match status" value="1"/>
</dbReference>
<keyword evidence="3 8" id="KW-0328">Glycosyltransferase</keyword>
<evidence type="ECO:0000256" key="3">
    <source>
        <dbReference type="ARBA" id="ARBA00022676"/>
    </source>
</evidence>
<keyword evidence="5 8" id="KW-0812">Transmembrane</keyword>
<name>A0A1B0GJB0_LUTLO</name>
<reference evidence="9" key="1">
    <citation type="submission" date="2020-05" db="UniProtKB">
        <authorList>
            <consortium name="EnsemblMetazoa"/>
        </authorList>
    </citation>
    <scope>IDENTIFICATION</scope>
    <source>
        <strain evidence="9">Jacobina</strain>
    </source>
</reference>
<sequence length="616" mass="70426">MYVSASPPGRKKRTKRTTWGSRDRAGMSFLIVVAFFAIFGIIILTEVFMIDDRSRTGGSILRHVSLSNRLGESIPDYDDTKLDYNFDEGSLFVREKFSRDRSGGFRLNDPILFDSANIQVPIPVAPDGETRGHNAAAGIHAIPWGQLLDPKIEKTLPTYPHVGNASRTPTDGSWQVVNGTRFKFFVFSAFYDRRDARMIRVVGATKTRGPERVWCRFWYPTANGTHYYSASVMARVKVIRENWNLKYSACFIICPLRAAKLNVPQAVSIVARLRLPPSNVLLLRNTDRDVDVNRTVTNSTELGVCVKPLHFNYDKALYLLEFLELNSILGVSHFTFYNHTIGPRVACILKHYMNGDIHRLHLRNNQSVEKQVTISLLPWNLRMQSQKEIRTEGLFAALNDCLYRSMYRHTHVALIDLDEYIIPRHNYTLTELLHWLSKRINSRNTGAYSFQNAFFYLQFADDGIVYDADAPNADLRANLLTQRKTRRRSKLHPQKQRSKYICRPEVVIEAGNHFVWEFIPGRGTLNVPADSAILQHYRVCEFGGNDCIKTPSITDRTAHKYSAALVDRISSIYTHLKDTCHLPNLPAPPTRPPPTKKHVLTVNNIPQNATKRRKVR</sequence>
<dbReference type="PANTHER" id="PTHR21461:SF40">
    <property type="entry name" value="GLYCOSYLTRANSFERASE FAMILY 92 PROTEIN"/>
    <property type="match status" value="1"/>
</dbReference>
<dbReference type="VEuPathDB" id="VectorBase:LLONM1_001176"/>
<evidence type="ECO:0000256" key="8">
    <source>
        <dbReference type="RuleBase" id="RU366017"/>
    </source>
</evidence>
<dbReference type="EMBL" id="AJWK01020041">
    <property type="status" value="NOT_ANNOTATED_CDS"/>
    <property type="molecule type" value="Genomic_DNA"/>
</dbReference>
<protein>
    <recommendedName>
        <fullName evidence="8">Glycosyltransferase family 92 protein</fullName>
        <ecNumber evidence="8">2.4.1.-</ecNumber>
    </recommendedName>
</protein>
<keyword evidence="7 8" id="KW-0472">Membrane</keyword>
<proteinExistence type="inferred from homology"/>
<dbReference type="EC" id="2.4.1.-" evidence="8"/>
<keyword evidence="4 8" id="KW-0808">Transferase</keyword>
<evidence type="ECO:0000256" key="2">
    <source>
        <dbReference type="ARBA" id="ARBA00007647"/>
    </source>
</evidence>
<evidence type="ECO:0000313" key="9">
    <source>
        <dbReference type="EnsemblMetazoa" id="LLOJ006213-PA"/>
    </source>
</evidence>
<comment type="subcellular location">
    <subcellularLocation>
        <location evidence="1">Membrane</location>
        <topology evidence="1">Single-pass membrane protein</topology>
    </subcellularLocation>
</comment>
<dbReference type="Pfam" id="PF01697">
    <property type="entry name" value="Glyco_transf_92"/>
    <property type="match status" value="1"/>
</dbReference>
<keyword evidence="6 8" id="KW-1133">Transmembrane helix</keyword>
<dbReference type="GO" id="GO:0016757">
    <property type="term" value="F:glycosyltransferase activity"/>
    <property type="evidence" value="ECO:0007669"/>
    <property type="project" value="UniProtKB-UniRule"/>
</dbReference>
<dbReference type="InterPro" id="IPR008166">
    <property type="entry name" value="Glyco_transf_92"/>
</dbReference>
<evidence type="ECO:0000313" key="10">
    <source>
        <dbReference type="Proteomes" id="UP000092461"/>
    </source>
</evidence>
<accession>A0A1B0GJB0</accession>
<dbReference type="GO" id="GO:0016020">
    <property type="term" value="C:membrane"/>
    <property type="evidence" value="ECO:0007669"/>
    <property type="project" value="UniProtKB-SubCell"/>
</dbReference>
<comment type="similarity">
    <text evidence="2 8">Belongs to the glycosyltransferase 92 family.</text>
</comment>
<dbReference type="AlphaFoldDB" id="A0A1B0GJB0"/>
<organism evidence="9 10">
    <name type="scientific">Lutzomyia longipalpis</name>
    <name type="common">Sand fly</name>
    <dbReference type="NCBI Taxonomy" id="7200"/>
    <lineage>
        <taxon>Eukaryota</taxon>
        <taxon>Metazoa</taxon>
        <taxon>Ecdysozoa</taxon>
        <taxon>Arthropoda</taxon>
        <taxon>Hexapoda</taxon>
        <taxon>Insecta</taxon>
        <taxon>Pterygota</taxon>
        <taxon>Neoptera</taxon>
        <taxon>Endopterygota</taxon>
        <taxon>Diptera</taxon>
        <taxon>Nematocera</taxon>
        <taxon>Psychodoidea</taxon>
        <taxon>Psychodidae</taxon>
        <taxon>Lutzomyia</taxon>
        <taxon>Lutzomyia</taxon>
    </lineage>
</organism>
<dbReference type="GO" id="GO:0005737">
    <property type="term" value="C:cytoplasm"/>
    <property type="evidence" value="ECO:0007669"/>
    <property type="project" value="TreeGrafter"/>
</dbReference>
<evidence type="ECO:0000256" key="6">
    <source>
        <dbReference type="ARBA" id="ARBA00022989"/>
    </source>
</evidence>
<evidence type="ECO:0000256" key="4">
    <source>
        <dbReference type="ARBA" id="ARBA00022679"/>
    </source>
</evidence>
<feature type="transmembrane region" description="Helical" evidence="8">
    <location>
        <begin position="25"/>
        <end position="50"/>
    </location>
</feature>
<dbReference type="Proteomes" id="UP000092461">
    <property type="component" value="Unassembled WGS sequence"/>
</dbReference>
<evidence type="ECO:0000256" key="1">
    <source>
        <dbReference type="ARBA" id="ARBA00004167"/>
    </source>
</evidence>